<reference evidence="2 3" key="1">
    <citation type="submission" date="2019-11" db="EMBL/GenBank/DDBJ databases">
        <title>Complete genome sequence of Corynebacterium kalinowskii 1959, a novel Corynebacterium species isolated from soil of a small paddock in Vilsendorf, Germany.</title>
        <authorList>
            <person name="Schaffert L."/>
            <person name="Ruwe M."/>
            <person name="Milse J."/>
            <person name="Hanuschka K."/>
            <person name="Ortseifen V."/>
            <person name="Droste J."/>
            <person name="Brandt D."/>
            <person name="Schlueter L."/>
            <person name="Kutter Y."/>
            <person name="Vinke S."/>
            <person name="Viehoefer P."/>
            <person name="Jacob L."/>
            <person name="Luebke N.-C."/>
            <person name="Schulte-Berndt E."/>
            <person name="Hain C."/>
            <person name="Linder M."/>
            <person name="Schmidt P."/>
            <person name="Wollenschlaeger L."/>
            <person name="Luttermann T."/>
            <person name="Thieme E."/>
            <person name="Hassa J."/>
            <person name="Haak M."/>
            <person name="Wittchen M."/>
            <person name="Mentz A."/>
            <person name="Persicke M."/>
            <person name="Busche T."/>
            <person name="Ruckert C."/>
        </authorList>
    </citation>
    <scope>NUCLEOTIDE SEQUENCE [LARGE SCALE GENOMIC DNA]</scope>
    <source>
        <strain evidence="2 3">2039</strain>
    </source>
</reference>
<sequence length="141" mass="16073">MQVEQLDTDTRQWLDEHLQVAEEAGFGSTPPRLFEAFEQTRADFFIAREEDEELDPTPFMASFGIAVGEYLRRELGMDWVIINDDYGTDLAILRETPDGGQVYSCPIVVVGKRFDEDYEEGQLEQFCNHFLQVSGGQLGLN</sequence>
<organism evidence="2 3">
    <name type="scientific">Corynebacterium occultum</name>
    <dbReference type="NCBI Taxonomy" id="2675219"/>
    <lineage>
        <taxon>Bacteria</taxon>
        <taxon>Bacillati</taxon>
        <taxon>Actinomycetota</taxon>
        <taxon>Actinomycetes</taxon>
        <taxon>Mycobacteriales</taxon>
        <taxon>Corynebacteriaceae</taxon>
        <taxon>Corynebacterium</taxon>
    </lineage>
</organism>
<dbReference type="Pfam" id="PF12713">
    <property type="entry name" value="DUF3806"/>
    <property type="match status" value="1"/>
</dbReference>
<dbReference type="KEGG" id="cok:COCCU_04175"/>
<dbReference type="AlphaFoldDB" id="A0A6B8VRN5"/>
<gene>
    <name evidence="2" type="ORF">COCCU_04175</name>
</gene>
<evidence type="ECO:0000313" key="2">
    <source>
        <dbReference type="EMBL" id="QGU06783.1"/>
    </source>
</evidence>
<dbReference type="EMBL" id="CP046455">
    <property type="protein sequence ID" value="QGU06783.1"/>
    <property type="molecule type" value="Genomic_DNA"/>
</dbReference>
<feature type="domain" description="DUF3806" evidence="1">
    <location>
        <begin position="57"/>
        <end position="125"/>
    </location>
</feature>
<evidence type="ECO:0000313" key="3">
    <source>
        <dbReference type="Proteomes" id="UP000424462"/>
    </source>
</evidence>
<proteinExistence type="predicted"/>
<protein>
    <recommendedName>
        <fullName evidence="1">DUF3806 domain-containing protein</fullName>
    </recommendedName>
</protein>
<keyword evidence="3" id="KW-1185">Reference proteome</keyword>
<dbReference type="InterPro" id="IPR024266">
    <property type="entry name" value="DUF3806"/>
</dbReference>
<evidence type="ECO:0000259" key="1">
    <source>
        <dbReference type="Pfam" id="PF12713"/>
    </source>
</evidence>
<dbReference type="Proteomes" id="UP000424462">
    <property type="component" value="Chromosome"/>
</dbReference>
<name>A0A6B8VRN5_9CORY</name>
<dbReference type="RefSeq" id="WP_156230359.1">
    <property type="nucleotide sequence ID" value="NZ_CP046455.1"/>
</dbReference>
<accession>A0A6B8VRN5</accession>